<protein>
    <submittedName>
        <fullName evidence="1">Uncharacterized protein</fullName>
    </submittedName>
</protein>
<evidence type="ECO:0000313" key="2">
    <source>
        <dbReference type="Proteomes" id="UP000323300"/>
    </source>
</evidence>
<dbReference type="AlphaFoldDB" id="A0A1I4C0J8"/>
<dbReference type="EMBL" id="FOSL01000011">
    <property type="protein sequence ID" value="SFK74598.1"/>
    <property type="molecule type" value="Genomic_DNA"/>
</dbReference>
<reference evidence="1 2" key="1">
    <citation type="submission" date="2016-10" db="EMBL/GenBank/DDBJ databases">
        <authorList>
            <person name="Varghese N."/>
            <person name="Submissions S."/>
        </authorList>
    </citation>
    <scope>NUCLEOTIDE SEQUENCE [LARGE SCALE GENOMIC DNA]</scope>
    <source>
        <strain evidence="1 2">DSM 21822</strain>
    </source>
</reference>
<dbReference type="RefSeq" id="WP_149761668.1">
    <property type="nucleotide sequence ID" value="NZ_BSPE01000004.1"/>
</dbReference>
<name>A0A1I4C0J8_9HYPH</name>
<proteinExistence type="predicted"/>
<accession>A0A1I4C0J8</accession>
<organism evidence="1 2">
    <name type="scientific">Neomesorhizobium albiziae</name>
    <dbReference type="NCBI Taxonomy" id="335020"/>
    <lineage>
        <taxon>Bacteria</taxon>
        <taxon>Pseudomonadati</taxon>
        <taxon>Pseudomonadota</taxon>
        <taxon>Alphaproteobacteria</taxon>
        <taxon>Hyphomicrobiales</taxon>
        <taxon>Phyllobacteriaceae</taxon>
        <taxon>Neomesorhizobium</taxon>
    </lineage>
</organism>
<dbReference type="Proteomes" id="UP000323300">
    <property type="component" value="Unassembled WGS sequence"/>
</dbReference>
<sequence length="62" mass="6972">MTLGFVRSKMQQILQGLRAVDTTTQPRRGDGVDGFARATVRPIYSRNGIRVSVGPRKVRDRE</sequence>
<keyword evidence="2" id="KW-1185">Reference proteome</keyword>
<gene>
    <name evidence="1" type="ORF">SAMN04488498_111167</name>
</gene>
<evidence type="ECO:0000313" key="1">
    <source>
        <dbReference type="EMBL" id="SFK74598.1"/>
    </source>
</evidence>